<dbReference type="KEGG" id="bgv:CAL12_26945"/>
<evidence type="ECO:0000259" key="3">
    <source>
        <dbReference type="Pfam" id="PF00535"/>
    </source>
</evidence>
<dbReference type="GO" id="GO:0005886">
    <property type="term" value="C:plasma membrane"/>
    <property type="evidence" value="ECO:0007669"/>
    <property type="project" value="TreeGrafter"/>
</dbReference>
<evidence type="ECO:0000313" key="4">
    <source>
        <dbReference type="EMBL" id="ARP84094.1"/>
    </source>
</evidence>
<dbReference type="GO" id="GO:0016740">
    <property type="term" value="F:transferase activity"/>
    <property type="evidence" value="ECO:0007669"/>
    <property type="project" value="UniProtKB-KW"/>
</dbReference>
<keyword evidence="4" id="KW-0808">Transferase</keyword>
<accession>A0A1W6YSY7</accession>
<keyword evidence="2" id="KW-0472">Membrane</keyword>
<organism evidence="4 5">
    <name type="scientific">Bordetella genomosp. 8</name>
    <dbReference type="NCBI Taxonomy" id="1416806"/>
    <lineage>
        <taxon>Bacteria</taxon>
        <taxon>Pseudomonadati</taxon>
        <taxon>Pseudomonadota</taxon>
        <taxon>Betaproteobacteria</taxon>
        <taxon>Burkholderiales</taxon>
        <taxon>Alcaligenaceae</taxon>
        <taxon>Bordetella</taxon>
    </lineage>
</organism>
<feature type="region of interest" description="Disordered" evidence="1">
    <location>
        <begin position="316"/>
        <end position="335"/>
    </location>
</feature>
<proteinExistence type="predicted"/>
<dbReference type="Proteomes" id="UP000194151">
    <property type="component" value="Chromosome"/>
</dbReference>
<sequence length="335" mass="37259">MYSVIIPVYRNAEFIPDLISEFSRISAIVAERFGLVTEFIFVVDHSPDNSYDLLRDALPDAPFPSQLVLHARNFGSFAAIRTGLQAARGDYVGVIAADLQEPPELLVEFLAALVSQQHDIVIGVREAREDPPMSRFASNMFWDFYRRWIVKEIPEGGVDVFGANRRVRDELLKLEESHSSLVGLLFWIGFRRHQITYGRRKRMYGKSAWTLSKKINYLMDSIFAFTDLPIRLMTILGFAGTAVALVMGIVVTLLKLVGDLPVPGYAATIVLIGFFGALNTLGLGLVGAYAWRAYENTKRRPLAVIQGCRSYEGSEPRAAFTPNPSASTAISESTS</sequence>
<feature type="domain" description="Glycosyltransferase 2-like" evidence="3">
    <location>
        <begin position="3"/>
        <end position="140"/>
    </location>
</feature>
<dbReference type="Pfam" id="PF00535">
    <property type="entry name" value="Glycos_transf_2"/>
    <property type="match status" value="1"/>
</dbReference>
<dbReference type="InterPro" id="IPR050256">
    <property type="entry name" value="Glycosyltransferase_2"/>
</dbReference>
<dbReference type="PANTHER" id="PTHR48090:SF8">
    <property type="entry name" value="GLYCOSYLTRANSFERASE CSBB-RELATED"/>
    <property type="match status" value="1"/>
</dbReference>
<reference evidence="4 5" key="1">
    <citation type="submission" date="2017-05" db="EMBL/GenBank/DDBJ databases">
        <title>Complete and WGS of Bordetella genogroups.</title>
        <authorList>
            <person name="Spilker T."/>
            <person name="LiPuma J."/>
        </authorList>
    </citation>
    <scope>NUCLEOTIDE SEQUENCE [LARGE SCALE GENOMIC DNA]</scope>
    <source>
        <strain evidence="4 5">AU19157</strain>
    </source>
</reference>
<dbReference type="InterPro" id="IPR029044">
    <property type="entry name" value="Nucleotide-diphossugar_trans"/>
</dbReference>
<dbReference type="SUPFAM" id="SSF53448">
    <property type="entry name" value="Nucleotide-diphospho-sugar transferases"/>
    <property type="match status" value="1"/>
</dbReference>
<dbReference type="STRING" id="1416806.CAL12_26945"/>
<protein>
    <submittedName>
        <fullName evidence="4">Glycosyltransferase</fullName>
    </submittedName>
</protein>
<dbReference type="CDD" id="cd04187">
    <property type="entry name" value="DPM1_like_bac"/>
    <property type="match status" value="1"/>
</dbReference>
<evidence type="ECO:0000256" key="2">
    <source>
        <dbReference type="SAM" id="Phobius"/>
    </source>
</evidence>
<dbReference type="PANTHER" id="PTHR48090">
    <property type="entry name" value="UNDECAPRENYL-PHOSPHATE 4-DEOXY-4-FORMAMIDO-L-ARABINOSE TRANSFERASE-RELATED"/>
    <property type="match status" value="1"/>
</dbReference>
<name>A0A1W6YSY7_9BORD</name>
<dbReference type="AlphaFoldDB" id="A0A1W6YSY7"/>
<dbReference type="Gene3D" id="3.90.550.10">
    <property type="entry name" value="Spore Coat Polysaccharide Biosynthesis Protein SpsA, Chain A"/>
    <property type="match status" value="1"/>
</dbReference>
<dbReference type="InterPro" id="IPR001173">
    <property type="entry name" value="Glyco_trans_2-like"/>
</dbReference>
<dbReference type="EMBL" id="CP021108">
    <property type="protein sequence ID" value="ARP84094.1"/>
    <property type="molecule type" value="Genomic_DNA"/>
</dbReference>
<evidence type="ECO:0000313" key="5">
    <source>
        <dbReference type="Proteomes" id="UP000194151"/>
    </source>
</evidence>
<feature type="transmembrane region" description="Helical" evidence="2">
    <location>
        <begin position="232"/>
        <end position="254"/>
    </location>
</feature>
<dbReference type="OrthoDB" id="9811884at2"/>
<gene>
    <name evidence="4" type="ORF">CAL12_26945</name>
</gene>
<evidence type="ECO:0000256" key="1">
    <source>
        <dbReference type="SAM" id="MobiDB-lite"/>
    </source>
</evidence>
<feature type="transmembrane region" description="Helical" evidence="2">
    <location>
        <begin position="266"/>
        <end position="291"/>
    </location>
</feature>
<feature type="compositionally biased region" description="Polar residues" evidence="1">
    <location>
        <begin position="322"/>
        <end position="335"/>
    </location>
</feature>
<keyword evidence="5" id="KW-1185">Reference proteome</keyword>
<keyword evidence="2" id="KW-0812">Transmembrane</keyword>
<dbReference type="RefSeq" id="WP_086067417.1">
    <property type="nucleotide sequence ID" value="NZ_CP021108.1"/>
</dbReference>
<keyword evidence="2" id="KW-1133">Transmembrane helix</keyword>